<dbReference type="SUPFAM" id="SSF48726">
    <property type="entry name" value="Immunoglobulin"/>
    <property type="match status" value="1"/>
</dbReference>
<dbReference type="SMART" id="SM00409">
    <property type="entry name" value="IG"/>
    <property type="match status" value="1"/>
</dbReference>
<keyword evidence="1" id="KW-0393">Immunoglobulin domain</keyword>
<feature type="non-terminal residue" evidence="3">
    <location>
        <position position="1"/>
    </location>
</feature>
<gene>
    <name evidence="3" type="primary">Hmcn2_0</name>
    <name evidence="3" type="ORF">CRYSOU_R15054</name>
</gene>
<dbReference type="PANTHER" id="PTHR10075:SF100">
    <property type="entry name" value="FASCICLIN-2"/>
    <property type="match status" value="1"/>
</dbReference>
<feature type="non-terminal residue" evidence="3">
    <location>
        <position position="131"/>
    </location>
</feature>
<comment type="caution">
    <text evidence="3">The sequence shown here is derived from an EMBL/GenBank/DDBJ whole genome shotgun (WGS) entry which is preliminary data.</text>
</comment>
<name>A0A7K4KC97_9AVES</name>
<feature type="domain" description="Ig-like" evidence="2">
    <location>
        <begin position="15"/>
        <end position="128"/>
    </location>
</feature>
<dbReference type="AlphaFoldDB" id="A0A7K4KC97"/>
<dbReference type="FunFam" id="2.60.40.10:FF:000130">
    <property type="entry name" value="Hemicentin 1"/>
    <property type="match status" value="1"/>
</dbReference>
<protein>
    <submittedName>
        <fullName evidence="3">HMCN2 protein</fullName>
    </submittedName>
</protein>
<evidence type="ECO:0000256" key="1">
    <source>
        <dbReference type="ARBA" id="ARBA00023319"/>
    </source>
</evidence>
<dbReference type="EMBL" id="VWPX01008984">
    <property type="protein sequence ID" value="NWI13985.1"/>
    <property type="molecule type" value="Genomic_DNA"/>
</dbReference>
<dbReference type="GO" id="GO:0070593">
    <property type="term" value="P:dendrite self-avoidance"/>
    <property type="evidence" value="ECO:0007669"/>
    <property type="project" value="TreeGrafter"/>
</dbReference>
<dbReference type="GO" id="GO:0007411">
    <property type="term" value="P:axon guidance"/>
    <property type="evidence" value="ECO:0007669"/>
    <property type="project" value="TreeGrafter"/>
</dbReference>
<dbReference type="Gene3D" id="2.60.40.10">
    <property type="entry name" value="Immunoglobulins"/>
    <property type="match status" value="1"/>
</dbReference>
<dbReference type="GO" id="GO:0005886">
    <property type="term" value="C:plasma membrane"/>
    <property type="evidence" value="ECO:0007669"/>
    <property type="project" value="TreeGrafter"/>
</dbReference>
<keyword evidence="4" id="KW-1185">Reference proteome</keyword>
<dbReference type="OrthoDB" id="6159398at2759"/>
<organism evidence="3 4">
    <name type="scientific">Crypturellus soui</name>
    <dbReference type="NCBI Taxonomy" id="458187"/>
    <lineage>
        <taxon>Eukaryota</taxon>
        <taxon>Metazoa</taxon>
        <taxon>Chordata</taxon>
        <taxon>Craniata</taxon>
        <taxon>Vertebrata</taxon>
        <taxon>Euteleostomi</taxon>
        <taxon>Archelosauria</taxon>
        <taxon>Archosauria</taxon>
        <taxon>Dinosauria</taxon>
        <taxon>Saurischia</taxon>
        <taxon>Theropoda</taxon>
        <taxon>Coelurosauria</taxon>
        <taxon>Aves</taxon>
        <taxon>Palaeognathae</taxon>
        <taxon>Tinamiformes</taxon>
        <taxon>Tinamidae</taxon>
        <taxon>Crypturellus</taxon>
    </lineage>
</organism>
<dbReference type="GO" id="GO:0030424">
    <property type="term" value="C:axon"/>
    <property type="evidence" value="ECO:0007669"/>
    <property type="project" value="TreeGrafter"/>
</dbReference>
<dbReference type="Pfam" id="PF13927">
    <property type="entry name" value="Ig_3"/>
    <property type="match status" value="1"/>
</dbReference>
<dbReference type="InterPro" id="IPR003598">
    <property type="entry name" value="Ig_sub2"/>
</dbReference>
<accession>A0A7K4KC97</accession>
<reference evidence="3 4" key="1">
    <citation type="submission" date="2019-09" db="EMBL/GenBank/DDBJ databases">
        <title>Bird 10,000 Genomes (B10K) Project - Family phase.</title>
        <authorList>
            <person name="Zhang G."/>
        </authorList>
    </citation>
    <scope>NUCLEOTIDE SEQUENCE [LARGE SCALE GENOMIC DNA]</scope>
    <source>
        <strain evidence="3">B10K-MSB-42743</strain>
        <tissue evidence="3">Heart</tissue>
    </source>
</reference>
<dbReference type="PROSITE" id="PS50835">
    <property type="entry name" value="IG_LIKE"/>
    <property type="match status" value="1"/>
</dbReference>
<dbReference type="InterPro" id="IPR013783">
    <property type="entry name" value="Ig-like_fold"/>
</dbReference>
<dbReference type="Proteomes" id="UP000545332">
    <property type="component" value="Unassembled WGS sequence"/>
</dbReference>
<proteinExistence type="predicted"/>
<dbReference type="GO" id="GO:0007156">
    <property type="term" value="P:homophilic cell adhesion via plasma membrane adhesion molecules"/>
    <property type="evidence" value="ECO:0007669"/>
    <property type="project" value="TreeGrafter"/>
</dbReference>
<dbReference type="InterPro" id="IPR036179">
    <property type="entry name" value="Ig-like_dom_sf"/>
</dbReference>
<dbReference type="GO" id="GO:0098632">
    <property type="term" value="F:cell-cell adhesion mediator activity"/>
    <property type="evidence" value="ECO:0007669"/>
    <property type="project" value="TreeGrafter"/>
</dbReference>
<evidence type="ECO:0000313" key="4">
    <source>
        <dbReference type="Proteomes" id="UP000545332"/>
    </source>
</evidence>
<sequence length="131" mass="13653">AQPRAWCPLCPTAPPSIAGAGETLNITVAAGEQLTLECPAAAVPPPRIAWQRQGSPLRVGARVLAAGRRARGRRCSRGLSGLQEDARVRVLDGGRFLQLGAALRADSGDYSCTASNALGSTSLRFHVDVHG</sequence>
<dbReference type="PANTHER" id="PTHR10075">
    <property type="entry name" value="BASIGIN RELATED"/>
    <property type="match status" value="1"/>
</dbReference>
<dbReference type="InterPro" id="IPR003599">
    <property type="entry name" value="Ig_sub"/>
</dbReference>
<dbReference type="InterPro" id="IPR007110">
    <property type="entry name" value="Ig-like_dom"/>
</dbReference>
<dbReference type="SMART" id="SM00408">
    <property type="entry name" value="IGc2"/>
    <property type="match status" value="1"/>
</dbReference>
<evidence type="ECO:0000259" key="2">
    <source>
        <dbReference type="PROSITE" id="PS50835"/>
    </source>
</evidence>
<evidence type="ECO:0000313" key="3">
    <source>
        <dbReference type="EMBL" id="NWI13985.1"/>
    </source>
</evidence>